<protein>
    <submittedName>
        <fullName evidence="2">Uncharacterized protein LOC136092007</fullName>
    </submittedName>
</protein>
<accession>A0ABM4DMM9</accession>
<dbReference type="RefSeq" id="XP_065675799.1">
    <property type="nucleotide sequence ID" value="XM_065819727.1"/>
</dbReference>
<dbReference type="GeneID" id="136092007"/>
<sequence>MEYCCHTWDRSFNNALSLLDKVQKRIVNIVGPALAANLPPLSHRCNAVSLSLFSKSIMGIALKKLAPLVSSTKIHSRVTGHSVKSHPFSVAVLESSKNSNSSSFFPRPSVLWNSLPSFCCPASYYLKSFKSSVNHYLAL</sequence>
<proteinExistence type="predicted"/>
<keyword evidence="1" id="KW-1185">Reference proteome</keyword>
<name>A0ABM4DMM9_HYDVU</name>
<organism evidence="1 2">
    <name type="scientific">Hydra vulgaris</name>
    <name type="common">Hydra</name>
    <name type="synonym">Hydra attenuata</name>
    <dbReference type="NCBI Taxonomy" id="6087"/>
    <lineage>
        <taxon>Eukaryota</taxon>
        <taxon>Metazoa</taxon>
        <taxon>Cnidaria</taxon>
        <taxon>Hydrozoa</taxon>
        <taxon>Hydroidolina</taxon>
        <taxon>Anthoathecata</taxon>
        <taxon>Aplanulata</taxon>
        <taxon>Hydridae</taxon>
        <taxon>Hydra</taxon>
    </lineage>
</organism>
<reference evidence="2" key="1">
    <citation type="submission" date="2025-08" db="UniProtKB">
        <authorList>
            <consortium name="RefSeq"/>
        </authorList>
    </citation>
    <scope>IDENTIFICATION</scope>
</reference>
<gene>
    <name evidence="2" type="primary">LOC136092007</name>
</gene>
<evidence type="ECO:0000313" key="1">
    <source>
        <dbReference type="Proteomes" id="UP001652625"/>
    </source>
</evidence>
<evidence type="ECO:0000313" key="2">
    <source>
        <dbReference type="RefSeq" id="XP_065675799.1"/>
    </source>
</evidence>
<dbReference type="Proteomes" id="UP001652625">
    <property type="component" value="Chromosome 15"/>
</dbReference>